<comment type="similarity">
    <text evidence="2">Belongs to the DODA-type extradiol aromatic ring-opening dioxygenase family.</text>
</comment>
<proteinExistence type="inferred from homology"/>
<organism evidence="7 8">
    <name type="scientific">Pseudomonas azerbaijanorientalis</name>
    <dbReference type="NCBI Taxonomy" id="2842350"/>
    <lineage>
        <taxon>Bacteria</taxon>
        <taxon>Pseudomonadati</taxon>
        <taxon>Pseudomonadota</taxon>
        <taxon>Gammaproteobacteria</taxon>
        <taxon>Pseudomonadales</taxon>
        <taxon>Pseudomonadaceae</taxon>
        <taxon>Pseudomonas</taxon>
    </lineage>
</organism>
<dbReference type="RefSeq" id="WP_407803061.1">
    <property type="nucleotide sequence ID" value="NZ_JBJNUY010000078.1"/>
</dbReference>
<accession>A0ABW8WDB5</accession>
<evidence type="ECO:0000259" key="6">
    <source>
        <dbReference type="Pfam" id="PF02900"/>
    </source>
</evidence>
<comment type="caution">
    <text evidence="7">The sequence shown here is derived from an EMBL/GenBank/DDBJ whole genome shotgun (WGS) entry which is preliminary data.</text>
</comment>
<name>A0ABW8WDB5_9PSED</name>
<dbReference type="EC" id="1.13.-.-" evidence="7"/>
<protein>
    <submittedName>
        <fullName evidence="7">DODA-type extradiol aromatic ring-opening family dioxygenase</fullName>
        <ecNumber evidence="7">1.13.-.-</ecNumber>
    </submittedName>
</protein>
<keyword evidence="5 7" id="KW-0560">Oxidoreductase</keyword>
<keyword evidence="4" id="KW-0862">Zinc</keyword>
<evidence type="ECO:0000256" key="2">
    <source>
        <dbReference type="ARBA" id="ARBA00007581"/>
    </source>
</evidence>
<sequence>MLPTLYISHGSPMLALEPGASGVQLRRLATELPRPKAILVVSAHWESDDLRVTGAAAPDIWHDFYGFPPPLYAVRYPAKGAPALAQRTIELLQAAGLPAQAEPQRPFDHGTWVPLSLMYPQADIPVLQLSLPSRLGPALQSRVG</sequence>
<dbReference type="PANTHER" id="PTHR30096">
    <property type="entry name" value="4,5-DOPA DIOXYGENASE EXTRADIOL-LIKE PROTEIN"/>
    <property type="match status" value="1"/>
</dbReference>
<evidence type="ECO:0000256" key="4">
    <source>
        <dbReference type="ARBA" id="ARBA00022833"/>
    </source>
</evidence>
<keyword evidence="7" id="KW-0223">Dioxygenase</keyword>
<dbReference type="Proteomes" id="UP001628646">
    <property type="component" value="Unassembled WGS sequence"/>
</dbReference>
<dbReference type="SUPFAM" id="SSF53213">
    <property type="entry name" value="LigB-like"/>
    <property type="match status" value="1"/>
</dbReference>
<dbReference type="Pfam" id="PF02900">
    <property type="entry name" value="LigB"/>
    <property type="match status" value="1"/>
</dbReference>
<dbReference type="PANTHER" id="PTHR30096:SF0">
    <property type="entry name" value="4,5-DOPA DIOXYGENASE EXTRADIOL-LIKE PROTEIN"/>
    <property type="match status" value="1"/>
</dbReference>
<evidence type="ECO:0000256" key="5">
    <source>
        <dbReference type="ARBA" id="ARBA00023002"/>
    </source>
</evidence>
<gene>
    <name evidence="7" type="ORF">ACJ8NA_30140</name>
</gene>
<dbReference type="InterPro" id="IPR014436">
    <property type="entry name" value="Extradiol_dOase_DODA"/>
</dbReference>
<feature type="non-terminal residue" evidence="7">
    <location>
        <position position="144"/>
    </location>
</feature>
<dbReference type="EMBL" id="JBJNUY010000078">
    <property type="protein sequence ID" value="MFL9002879.1"/>
    <property type="molecule type" value="Genomic_DNA"/>
</dbReference>
<comment type="cofactor">
    <cofactor evidence="1">
        <name>Zn(2+)</name>
        <dbReference type="ChEBI" id="CHEBI:29105"/>
    </cofactor>
</comment>
<evidence type="ECO:0000256" key="3">
    <source>
        <dbReference type="ARBA" id="ARBA00022723"/>
    </source>
</evidence>
<dbReference type="InterPro" id="IPR004183">
    <property type="entry name" value="Xdiol_dOase_suB"/>
</dbReference>
<reference evidence="7 8" key="1">
    <citation type="submission" date="2024-12" db="EMBL/GenBank/DDBJ databases">
        <title>Pseudomonas species isolated from Lotus nodules promote plant growth.</title>
        <authorList>
            <person name="Yu Y.-H."/>
            <person name="Kurtenbach J."/>
            <person name="Crosbie D."/>
            <person name="Brachmann A."/>
            <person name="Marin M."/>
        </authorList>
    </citation>
    <scope>NUCLEOTIDE SEQUENCE [LARGE SCALE GENOMIC DNA]</scope>
    <source>
        <strain evidence="7 8">PLb11B</strain>
    </source>
</reference>
<dbReference type="Gene3D" id="3.40.830.10">
    <property type="entry name" value="LigB-like"/>
    <property type="match status" value="1"/>
</dbReference>
<feature type="domain" description="Extradiol ring-cleavage dioxygenase class III enzyme subunit B" evidence="6">
    <location>
        <begin position="5"/>
        <end position="133"/>
    </location>
</feature>
<keyword evidence="8" id="KW-1185">Reference proteome</keyword>
<evidence type="ECO:0000313" key="8">
    <source>
        <dbReference type="Proteomes" id="UP001628646"/>
    </source>
</evidence>
<evidence type="ECO:0000256" key="1">
    <source>
        <dbReference type="ARBA" id="ARBA00001947"/>
    </source>
</evidence>
<dbReference type="GO" id="GO:0051213">
    <property type="term" value="F:dioxygenase activity"/>
    <property type="evidence" value="ECO:0007669"/>
    <property type="project" value="UniProtKB-KW"/>
</dbReference>
<evidence type="ECO:0000313" key="7">
    <source>
        <dbReference type="EMBL" id="MFL9002879.1"/>
    </source>
</evidence>
<keyword evidence="3" id="KW-0479">Metal-binding</keyword>
<dbReference type="CDD" id="cd07363">
    <property type="entry name" value="45_DOPA_Dioxygenase"/>
    <property type="match status" value="1"/>
</dbReference>